<keyword evidence="3" id="KW-1185">Reference proteome</keyword>
<evidence type="ECO:0000256" key="1">
    <source>
        <dbReference type="SAM" id="MobiDB-lite"/>
    </source>
</evidence>
<feature type="region of interest" description="Disordered" evidence="1">
    <location>
        <begin position="24"/>
        <end position="59"/>
    </location>
</feature>
<dbReference type="WBParaSite" id="SCUD_0000807901-mRNA-1">
    <property type="protein sequence ID" value="SCUD_0000807901-mRNA-1"/>
    <property type="gene ID" value="SCUD_0000807901"/>
</dbReference>
<accession>A0A183JZC1</accession>
<dbReference type="EMBL" id="UZAK01032593">
    <property type="protein sequence ID" value="VDP29142.1"/>
    <property type="molecule type" value="Genomic_DNA"/>
</dbReference>
<proteinExistence type="predicted"/>
<protein>
    <submittedName>
        <fullName evidence="4">Amphiphysin</fullName>
    </submittedName>
</protein>
<evidence type="ECO:0000313" key="2">
    <source>
        <dbReference type="EMBL" id="VDP29142.1"/>
    </source>
</evidence>
<name>A0A183JZC1_9TREM</name>
<reference evidence="4" key="1">
    <citation type="submission" date="2016-06" db="UniProtKB">
        <authorList>
            <consortium name="WormBaseParasite"/>
        </authorList>
    </citation>
    <scope>IDENTIFICATION</scope>
</reference>
<dbReference type="Proteomes" id="UP000279833">
    <property type="component" value="Unassembled WGS sequence"/>
</dbReference>
<feature type="region of interest" description="Disordered" evidence="1">
    <location>
        <begin position="73"/>
        <end position="95"/>
    </location>
</feature>
<gene>
    <name evidence="2" type="ORF">SCUD_LOCUS8079</name>
</gene>
<evidence type="ECO:0000313" key="3">
    <source>
        <dbReference type="Proteomes" id="UP000279833"/>
    </source>
</evidence>
<sequence>MLKDAIRVDDKVYHPICQEDAGKEFSIKDEKKFPSPDPTENNKESTSSPEGVKEEAVDENAFTCDDFSTNTVIPGLSPSTSPQQCESEMLSSNTEPECEFNMSLKTESILSNSTISADPLAALKAVLKGDISSLSAQSH</sequence>
<dbReference type="AlphaFoldDB" id="A0A183JZC1"/>
<evidence type="ECO:0000313" key="4">
    <source>
        <dbReference type="WBParaSite" id="SCUD_0000807901-mRNA-1"/>
    </source>
</evidence>
<organism evidence="4">
    <name type="scientific">Schistosoma curassoni</name>
    <dbReference type="NCBI Taxonomy" id="6186"/>
    <lineage>
        <taxon>Eukaryota</taxon>
        <taxon>Metazoa</taxon>
        <taxon>Spiralia</taxon>
        <taxon>Lophotrochozoa</taxon>
        <taxon>Platyhelminthes</taxon>
        <taxon>Trematoda</taxon>
        <taxon>Digenea</taxon>
        <taxon>Strigeidida</taxon>
        <taxon>Schistosomatoidea</taxon>
        <taxon>Schistosomatidae</taxon>
        <taxon>Schistosoma</taxon>
    </lineage>
</organism>
<feature type="compositionally biased region" description="Basic and acidic residues" evidence="1">
    <location>
        <begin position="24"/>
        <end position="34"/>
    </location>
</feature>
<dbReference type="STRING" id="6186.A0A183JZC1"/>
<reference evidence="2 3" key="2">
    <citation type="submission" date="2018-11" db="EMBL/GenBank/DDBJ databases">
        <authorList>
            <consortium name="Pathogen Informatics"/>
        </authorList>
    </citation>
    <scope>NUCLEOTIDE SEQUENCE [LARGE SCALE GENOMIC DNA]</scope>
    <source>
        <strain evidence="2">Dakar</strain>
        <strain evidence="3">Dakar, Senegal</strain>
    </source>
</reference>